<keyword evidence="5 7" id="KW-0472">Membrane</keyword>
<proteinExistence type="predicted"/>
<protein>
    <submittedName>
        <fullName evidence="10">FtsX-like permease family protein</fullName>
    </submittedName>
</protein>
<dbReference type="Pfam" id="PF02687">
    <property type="entry name" value="FtsX"/>
    <property type="match status" value="1"/>
</dbReference>
<sequence length="428" mass="44791">MIGLVKAYLLERKLTTALNVLLLAISVAMLTLLLQFARQSEERFLEGAEGIDLVIGAKGSPLQLVLSSVYHLDQPTGNIPLSALERLRHNPLVASAIPLALGDQFAGFRIVGTKSELFDLYSAKLQSGKTFEAPLEAVIGSAVAEETGAGLGQRFIGSHGLAENAEGQGHEHTPFIVVGILEPTGKPIDRLILTSVESVWDVHGIQHDHGTAEDDHDGHEDAAEAHHADADHGSHGAYGVHGPREPMVPEITAILLNYRSPAAAVRLPSTINRNTALQAASPAQESSRLILLFEPAIEALGGFAVLLAATGALAIFVALWSAMRSREGDLALLRVMGASRAAIFGTVLLEGVMTALVAAALGILAAHGLLWLASETLHSVGEAGIGPGHLLPEEIAILAGAAALGALAAVIPAWTVMRNNLAPILGRN</sequence>
<keyword evidence="4 7" id="KW-1133">Transmembrane helix</keyword>
<gene>
    <name evidence="10" type="ORF">GRI91_10585</name>
</gene>
<evidence type="ECO:0000313" key="11">
    <source>
        <dbReference type="Proteomes" id="UP000438476"/>
    </source>
</evidence>
<evidence type="ECO:0000259" key="8">
    <source>
        <dbReference type="Pfam" id="PF02687"/>
    </source>
</evidence>
<reference evidence="10 11" key="1">
    <citation type="submission" date="2019-12" db="EMBL/GenBank/DDBJ databases">
        <title>Genomic-based taxomic classification of the family Erythrobacteraceae.</title>
        <authorList>
            <person name="Xu L."/>
        </authorList>
    </citation>
    <scope>NUCLEOTIDE SEQUENCE [LARGE SCALE GENOMIC DNA]</scope>
    <source>
        <strain evidence="10 11">LMG 29518</strain>
    </source>
</reference>
<dbReference type="EMBL" id="WTYT01000004">
    <property type="protein sequence ID" value="MXO66203.1"/>
    <property type="molecule type" value="Genomic_DNA"/>
</dbReference>
<dbReference type="InterPro" id="IPR003838">
    <property type="entry name" value="ABC3_permease_C"/>
</dbReference>
<keyword evidence="3 7" id="KW-0812">Transmembrane</keyword>
<keyword evidence="11" id="KW-1185">Reference proteome</keyword>
<feature type="region of interest" description="Disordered" evidence="6">
    <location>
        <begin position="209"/>
        <end position="242"/>
    </location>
</feature>
<accession>A0A6I4T862</accession>
<evidence type="ECO:0000259" key="9">
    <source>
        <dbReference type="Pfam" id="PF12704"/>
    </source>
</evidence>
<feature type="transmembrane region" description="Helical" evidence="7">
    <location>
        <begin position="299"/>
        <end position="320"/>
    </location>
</feature>
<keyword evidence="2" id="KW-1003">Cell membrane</keyword>
<dbReference type="Pfam" id="PF12704">
    <property type="entry name" value="MacB_PCD"/>
    <property type="match status" value="1"/>
</dbReference>
<comment type="subcellular location">
    <subcellularLocation>
        <location evidence="1">Cell membrane</location>
        <topology evidence="1">Multi-pass membrane protein</topology>
    </subcellularLocation>
</comment>
<evidence type="ECO:0000256" key="6">
    <source>
        <dbReference type="SAM" id="MobiDB-lite"/>
    </source>
</evidence>
<dbReference type="Proteomes" id="UP000438476">
    <property type="component" value="Unassembled WGS sequence"/>
</dbReference>
<dbReference type="RefSeq" id="WP_160736635.1">
    <property type="nucleotide sequence ID" value="NZ_WTYT01000004.1"/>
</dbReference>
<dbReference type="GO" id="GO:0005886">
    <property type="term" value="C:plasma membrane"/>
    <property type="evidence" value="ECO:0007669"/>
    <property type="project" value="UniProtKB-SubCell"/>
</dbReference>
<dbReference type="InterPro" id="IPR051125">
    <property type="entry name" value="ABC-4/HrtB_transporter"/>
</dbReference>
<feature type="domain" description="ABC3 transporter permease C-terminal" evidence="8">
    <location>
        <begin position="303"/>
        <end position="420"/>
    </location>
</feature>
<evidence type="ECO:0000256" key="2">
    <source>
        <dbReference type="ARBA" id="ARBA00022475"/>
    </source>
</evidence>
<feature type="compositionally biased region" description="Basic and acidic residues" evidence="6">
    <location>
        <begin position="209"/>
        <end position="234"/>
    </location>
</feature>
<dbReference type="AlphaFoldDB" id="A0A6I4T862"/>
<dbReference type="PANTHER" id="PTHR43738">
    <property type="entry name" value="ABC TRANSPORTER, MEMBRANE PROTEIN"/>
    <property type="match status" value="1"/>
</dbReference>
<evidence type="ECO:0000256" key="4">
    <source>
        <dbReference type="ARBA" id="ARBA00022989"/>
    </source>
</evidence>
<evidence type="ECO:0000256" key="5">
    <source>
        <dbReference type="ARBA" id="ARBA00023136"/>
    </source>
</evidence>
<evidence type="ECO:0000256" key="7">
    <source>
        <dbReference type="SAM" id="Phobius"/>
    </source>
</evidence>
<evidence type="ECO:0000256" key="3">
    <source>
        <dbReference type="ARBA" id="ARBA00022692"/>
    </source>
</evidence>
<feature type="transmembrane region" description="Helical" evidence="7">
    <location>
        <begin position="16"/>
        <end position="37"/>
    </location>
</feature>
<evidence type="ECO:0000256" key="1">
    <source>
        <dbReference type="ARBA" id="ARBA00004651"/>
    </source>
</evidence>
<feature type="transmembrane region" description="Helical" evidence="7">
    <location>
        <begin position="341"/>
        <end position="366"/>
    </location>
</feature>
<dbReference type="PANTHER" id="PTHR43738:SF2">
    <property type="entry name" value="ABC TRANSPORTER PERMEASE"/>
    <property type="match status" value="1"/>
</dbReference>
<evidence type="ECO:0000313" key="10">
    <source>
        <dbReference type="EMBL" id="MXO66203.1"/>
    </source>
</evidence>
<name>A0A6I4T862_9SPHN</name>
<organism evidence="10 11">
    <name type="scientific">Altericroceibacterium endophyticum</name>
    <dbReference type="NCBI Taxonomy" id="1808508"/>
    <lineage>
        <taxon>Bacteria</taxon>
        <taxon>Pseudomonadati</taxon>
        <taxon>Pseudomonadota</taxon>
        <taxon>Alphaproteobacteria</taxon>
        <taxon>Sphingomonadales</taxon>
        <taxon>Erythrobacteraceae</taxon>
        <taxon>Altericroceibacterium</taxon>
    </lineage>
</organism>
<dbReference type="InterPro" id="IPR025857">
    <property type="entry name" value="MacB_PCD"/>
</dbReference>
<dbReference type="OrthoDB" id="9784014at2"/>
<feature type="transmembrane region" description="Helical" evidence="7">
    <location>
        <begin position="395"/>
        <end position="417"/>
    </location>
</feature>
<feature type="domain" description="MacB-like periplasmic core" evidence="9">
    <location>
        <begin position="16"/>
        <end position="197"/>
    </location>
</feature>
<comment type="caution">
    <text evidence="10">The sequence shown here is derived from an EMBL/GenBank/DDBJ whole genome shotgun (WGS) entry which is preliminary data.</text>
</comment>